<comment type="caution">
    <text evidence="8">The sequence shown here is derived from an EMBL/GenBank/DDBJ whole genome shotgun (WGS) entry which is preliminary data.</text>
</comment>
<protein>
    <recommendedName>
        <fullName evidence="7">Polysaccharide chain length determinant N-terminal domain-containing protein</fullName>
    </recommendedName>
</protein>
<keyword evidence="3 6" id="KW-0812">Transmembrane</keyword>
<organism evidence="8">
    <name type="scientific">Muribaculaceae bacterium Z82</name>
    <dbReference type="NCBI Taxonomy" id="2304548"/>
    <lineage>
        <taxon>Bacteria</taxon>
        <taxon>Pseudomonadati</taxon>
        <taxon>Bacteroidota</taxon>
        <taxon>Bacteroidia</taxon>
        <taxon>Bacteroidales</taxon>
        <taxon>Muribaculaceae</taxon>
    </lineage>
</organism>
<feature type="domain" description="Polysaccharide chain length determinant N-terminal" evidence="7">
    <location>
        <begin position="2"/>
        <end position="95"/>
    </location>
</feature>
<reference evidence="8" key="1">
    <citation type="submission" date="2018-08" db="EMBL/GenBank/DDBJ databases">
        <title>Murine metabolic-syndrome-specific gut microbial biobank.</title>
        <authorList>
            <person name="Liu C."/>
        </authorList>
    </citation>
    <scope>NUCLEOTIDE SEQUENCE [LARGE SCALE GENOMIC DNA]</scope>
    <source>
        <strain evidence="8">Z82</strain>
    </source>
</reference>
<gene>
    <name evidence="8" type="ORF">D1639_02175</name>
</gene>
<feature type="transmembrane region" description="Helical" evidence="6">
    <location>
        <begin position="198"/>
        <end position="217"/>
    </location>
</feature>
<dbReference type="InterPro" id="IPR003856">
    <property type="entry name" value="LPS_length_determ_N"/>
</dbReference>
<evidence type="ECO:0000256" key="3">
    <source>
        <dbReference type="ARBA" id="ARBA00022692"/>
    </source>
</evidence>
<comment type="subcellular location">
    <subcellularLocation>
        <location evidence="1">Cell membrane</location>
        <topology evidence="1">Multi-pass membrane protein</topology>
    </subcellularLocation>
</comment>
<keyword evidence="5 6" id="KW-0472">Membrane</keyword>
<keyword evidence="2" id="KW-1003">Cell membrane</keyword>
<evidence type="ECO:0000256" key="2">
    <source>
        <dbReference type="ARBA" id="ARBA00022475"/>
    </source>
</evidence>
<dbReference type="EMBL" id="QWKH01000008">
    <property type="protein sequence ID" value="NBI33861.1"/>
    <property type="molecule type" value="Genomic_DNA"/>
</dbReference>
<dbReference type="GO" id="GO:0005886">
    <property type="term" value="C:plasma membrane"/>
    <property type="evidence" value="ECO:0007669"/>
    <property type="project" value="UniProtKB-SubCell"/>
</dbReference>
<proteinExistence type="predicted"/>
<evidence type="ECO:0000256" key="4">
    <source>
        <dbReference type="ARBA" id="ARBA00022989"/>
    </source>
</evidence>
<evidence type="ECO:0000256" key="1">
    <source>
        <dbReference type="ARBA" id="ARBA00004651"/>
    </source>
</evidence>
<evidence type="ECO:0000256" key="5">
    <source>
        <dbReference type="ARBA" id="ARBA00023136"/>
    </source>
</evidence>
<dbReference type="PANTHER" id="PTHR32309">
    <property type="entry name" value="TYROSINE-PROTEIN KINASE"/>
    <property type="match status" value="1"/>
</dbReference>
<sequence>MIDVTFMVETVKRHWKALLVALVASLVLGGAYSYASSGGTVGKDTYTAELTIYVDGYEESPQGDFNYSLNEDYLINDCKRIFVSNSVAGEVRRELGEDVKIRIPYWSNPYTTGNLYSHFFYIQVSAPTEELALEAASQVADRGMAIIEESLPVSSVFLYEGPILKNGADETTNYGIDDLDVVSGSSLTSAARTISPKTMLVCAFCGILLVYCALLAADYLRRRIRSEHDVERLLGIPVVGAFASGPDDAGSYNVAALAVDSACKRHDLGKIALCTVNDPALLGRIRKGLDGKLSRCQIALSVDLLAEGEDLLGLGECDAYVLVVTQNHATGGQLAEAARILAGAQLPAIGALYFAK</sequence>
<dbReference type="Pfam" id="PF02706">
    <property type="entry name" value="Wzz"/>
    <property type="match status" value="1"/>
</dbReference>
<dbReference type="InterPro" id="IPR050445">
    <property type="entry name" value="Bact_polysacc_biosynth/exp"/>
</dbReference>
<evidence type="ECO:0000313" key="8">
    <source>
        <dbReference type="EMBL" id="NBI33861.1"/>
    </source>
</evidence>
<name>A0A7C9JCQ6_9BACT</name>
<evidence type="ECO:0000256" key="6">
    <source>
        <dbReference type="SAM" id="Phobius"/>
    </source>
</evidence>
<evidence type="ECO:0000259" key="7">
    <source>
        <dbReference type="Pfam" id="PF02706"/>
    </source>
</evidence>
<keyword evidence="4 6" id="KW-1133">Transmembrane helix</keyword>
<dbReference type="PANTHER" id="PTHR32309:SF31">
    <property type="entry name" value="CAPSULAR EXOPOLYSACCHARIDE FAMILY"/>
    <property type="match status" value="1"/>
</dbReference>
<accession>A0A7C9JCQ6</accession>
<dbReference type="AlphaFoldDB" id="A0A7C9JCQ6"/>